<dbReference type="PANTHER" id="PTHR12862:SF0">
    <property type="entry name" value="N-ACETYL-D-GLUCOSAMINE KINASE"/>
    <property type="match status" value="1"/>
</dbReference>
<organism evidence="2 3">
    <name type="scientific">Sedimentibacter saalensis</name>
    <dbReference type="NCBI Taxonomy" id="130788"/>
    <lineage>
        <taxon>Bacteria</taxon>
        <taxon>Bacillati</taxon>
        <taxon>Bacillota</taxon>
        <taxon>Tissierellia</taxon>
        <taxon>Sedimentibacter</taxon>
    </lineage>
</organism>
<evidence type="ECO:0000313" key="2">
    <source>
        <dbReference type="EMBL" id="TWH82681.1"/>
    </source>
</evidence>
<dbReference type="InterPro" id="IPR002731">
    <property type="entry name" value="ATPase_BadF"/>
</dbReference>
<dbReference type="GO" id="GO:0045127">
    <property type="term" value="F:N-acetylglucosamine kinase activity"/>
    <property type="evidence" value="ECO:0007669"/>
    <property type="project" value="InterPro"/>
</dbReference>
<dbReference type="AlphaFoldDB" id="A0A562JHR6"/>
<dbReference type="EMBL" id="VLKH01000002">
    <property type="protein sequence ID" value="TWH82681.1"/>
    <property type="molecule type" value="Genomic_DNA"/>
</dbReference>
<evidence type="ECO:0000259" key="1">
    <source>
        <dbReference type="Pfam" id="PF01869"/>
    </source>
</evidence>
<dbReference type="RefSeq" id="WP_145080695.1">
    <property type="nucleotide sequence ID" value="NZ_DAMBUX010000021.1"/>
</dbReference>
<evidence type="ECO:0000313" key="3">
    <source>
        <dbReference type="Proteomes" id="UP000315343"/>
    </source>
</evidence>
<accession>A0A562JHR6</accession>
<dbReference type="OrthoDB" id="9772633at2"/>
<proteinExistence type="predicted"/>
<dbReference type="Proteomes" id="UP000315343">
    <property type="component" value="Unassembled WGS sequence"/>
</dbReference>
<dbReference type="CDD" id="cd24007">
    <property type="entry name" value="ASKHA_NBD_eukNAGK-like"/>
    <property type="match status" value="1"/>
</dbReference>
<dbReference type="PANTHER" id="PTHR12862">
    <property type="entry name" value="BADF TYPE ATPASE DOMAIN-CONTAINING PROTEIN"/>
    <property type="match status" value="1"/>
</dbReference>
<dbReference type="InterPro" id="IPR039758">
    <property type="entry name" value="NAGK-like"/>
</dbReference>
<sequence>MKYIIGIDAGGTKSELIAYDLDFSPVYCKTGGFGNPAVNLDKTVNNIISLIGECVTDLGREDCVFIAIGMAAVETGNYAQLIKEYVERAFVVDAVVLNDAELACKAYFGEKDGILAIAGTGSSCYVQKSGKGQMVGGWSHILGDEGSGYHTVIEVFKNIVNKYDKDIPFDKLSNSMLEKIGGTSRSDIMDFIYSNEKNTIASLFPVIVDFSMQGDRYAVELLENAGRHLAELTCTAYKKAGFNGNVTIGLKGGIFHNSCFIVSSYINEIQTCLKDFEIIGEDISATRGACSIYKQNYNGGKIAPKNLQ</sequence>
<dbReference type="Gene3D" id="3.30.420.40">
    <property type="match status" value="2"/>
</dbReference>
<dbReference type="InterPro" id="IPR043129">
    <property type="entry name" value="ATPase_NBD"/>
</dbReference>
<keyword evidence="2" id="KW-0418">Kinase</keyword>
<gene>
    <name evidence="2" type="ORF">LY60_00986</name>
</gene>
<name>A0A562JHR6_9FIRM</name>
<feature type="domain" description="ATPase BadF/BadG/BcrA/BcrD type" evidence="1">
    <location>
        <begin position="5"/>
        <end position="260"/>
    </location>
</feature>
<keyword evidence="2" id="KW-0808">Transferase</keyword>
<keyword evidence="3" id="KW-1185">Reference proteome</keyword>
<reference evidence="2 3" key="1">
    <citation type="submission" date="2019-07" db="EMBL/GenBank/DDBJ databases">
        <title>Genomic Encyclopedia of Type Strains, Phase I: the one thousand microbial genomes (KMG-I) project.</title>
        <authorList>
            <person name="Kyrpides N."/>
        </authorList>
    </citation>
    <scope>NUCLEOTIDE SEQUENCE [LARGE SCALE GENOMIC DNA]</scope>
    <source>
        <strain evidence="2 3">DSM 13558</strain>
    </source>
</reference>
<comment type="caution">
    <text evidence="2">The sequence shown here is derived from an EMBL/GenBank/DDBJ whole genome shotgun (WGS) entry which is preliminary data.</text>
</comment>
<dbReference type="Pfam" id="PF01869">
    <property type="entry name" value="BcrAD_BadFG"/>
    <property type="match status" value="1"/>
</dbReference>
<dbReference type="SUPFAM" id="SSF53067">
    <property type="entry name" value="Actin-like ATPase domain"/>
    <property type="match status" value="2"/>
</dbReference>
<protein>
    <submittedName>
        <fullName evidence="2">N-acetylglucosamine kinase-like BadF-type ATPase</fullName>
    </submittedName>
</protein>